<evidence type="ECO:0000313" key="3">
    <source>
        <dbReference type="Proteomes" id="UP000281406"/>
    </source>
</evidence>
<proteinExistence type="predicted"/>
<reference evidence="2 3" key="1">
    <citation type="submission" date="2018-10" db="EMBL/GenBank/DDBJ databases">
        <title>Genome assembly for a Yunnan-Guizhou Plateau 3E fish, Anabarilius grahami (Regan), and its evolutionary and genetic applications.</title>
        <authorList>
            <person name="Jiang W."/>
        </authorList>
    </citation>
    <scope>NUCLEOTIDE SEQUENCE [LARGE SCALE GENOMIC DNA]</scope>
    <source>
        <strain evidence="2">AG-KIZ</strain>
        <tissue evidence="2">Muscle</tissue>
    </source>
</reference>
<accession>A0A3N0Z2T6</accession>
<dbReference type="Proteomes" id="UP000281406">
    <property type="component" value="Unassembled WGS sequence"/>
</dbReference>
<evidence type="ECO:0000313" key="2">
    <source>
        <dbReference type="EMBL" id="ROL52777.1"/>
    </source>
</evidence>
<protein>
    <submittedName>
        <fullName evidence="2">Uncharacterized protein</fullName>
    </submittedName>
</protein>
<feature type="compositionally biased region" description="Low complexity" evidence="1">
    <location>
        <begin position="90"/>
        <end position="101"/>
    </location>
</feature>
<dbReference type="EMBL" id="RJVU01015056">
    <property type="protein sequence ID" value="ROL52777.1"/>
    <property type="molecule type" value="Genomic_DNA"/>
</dbReference>
<sequence>MAVATQEPSVKMAAATHQLSPESEEDQWLIDFWSEPVSPNSAPVPESAPDSAPVPESAPDSAPEPDPFHERCADPPKYTRGRSGQGHGGRAIMAPRAPRPALETSVPVCTSTLTCQGEQKRERGNQHNHNAR</sequence>
<comment type="caution">
    <text evidence="2">The sequence shown here is derived from an EMBL/GenBank/DDBJ whole genome shotgun (WGS) entry which is preliminary data.</text>
</comment>
<keyword evidence="3" id="KW-1185">Reference proteome</keyword>
<name>A0A3N0Z2T6_ANAGA</name>
<dbReference type="AlphaFoldDB" id="A0A3N0Z2T6"/>
<feature type="region of interest" description="Disordered" evidence="1">
    <location>
        <begin position="1"/>
        <end position="106"/>
    </location>
</feature>
<gene>
    <name evidence="2" type="ORF">DPX16_21203</name>
</gene>
<evidence type="ECO:0000256" key="1">
    <source>
        <dbReference type="SAM" id="MobiDB-lite"/>
    </source>
</evidence>
<feature type="region of interest" description="Disordered" evidence="1">
    <location>
        <begin position="113"/>
        <end position="132"/>
    </location>
</feature>
<organism evidence="2 3">
    <name type="scientific">Anabarilius grahami</name>
    <name type="common">Kanglang fish</name>
    <name type="synonym">Barilius grahami</name>
    <dbReference type="NCBI Taxonomy" id="495550"/>
    <lineage>
        <taxon>Eukaryota</taxon>
        <taxon>Metazoa</taxon>
        <taxon>Chordata</taxon>
        <taxon>Craniata</taxon>
        <taxon>Vertebrata</taxon>
        <taxon>Euteleostomi</taxon>
        <taxon>Actinopterygii</taxon>
        <taxon>Neopterygii</taxon>
        <taxon>Teleostei</taxon>
        <taxon>Ostariophysi</taxon>
        <taxon>Cypriniformes</taxon>
        <taxon>Xenocyprididae</taxon>
        <taxon>Xenocypridinae</taxon>
        <taxon>Xenocypridinae incertae sedis</taxon>
        <taxon>Anabarilius</taxon>
    </lineage>
</organism>